<evidence type="ECO:0000313" key="11">
    <source>
        <dbReference type="EMBL" id="OQM76070.1"/>
    </source>
</evidence>
<comment type="subunit">
    <text evidence="9">The complex comprises the extracytoplasmic solute receptor protein and the two transmembrane proteins.</text>
</comment>
<evidence type="ECO:0000256" key="7">
    <source>
        <dbReference type="ARBA" id="ARBA00023136"/>
    </source>
</evidence>
<dbReference type="GO" id="GO:0022857">
    <property type="term" value="F:transmembrane transporter activity"/>
    <property type="evidence" value="ECO:0007669"/>
    <property type="project" value="UniProtKB-UniRule"/>
</dbReference>
<keyword evidence="5 9" id="KW-0812">Transmembrane</keyword>
<evidence type="ECO:0000256" key="6">
    <source>
        <dbReference type="ARBA" id="ARBA00022989"/>
    </source>
</evidence>
<evidence type="ECO:0000256" key="3">
    <source>
        <dbReference type="ARBA" id="ARBA00022475"/>
    </source>
</evidence>
<feature type="domain" description="Tripartite ATP-independent periplasmic transporters DctQ component" evidence="10">
    <location>
        <begin position="14"/>
        <end position="137"/>
    </location>
</feature>
<feature type="transmembrane region" description="Helical" evidence="9">
    <location>
        <begin position="114"/>
        <end position="131"/>
    </location>
</feature>
<organism evidence="11 12">
    <name type="scientific">Manganibacter manganicus</name>
    <dbReference type="NCBI Taxonomy" id="1873176"/>
    <lineage>
        <taxon>Bacteria</taxon>
        <taxon>Pseudomonadati</taxon>
        <taxon>Pseudomonadota</taxon>
        <taxon>Alphaproteobacteria</taxon>
        <taxon>Hyphomicrobiales</taxon>
        <taxon>Phyllobacteriaceae</taxon>
        <taxon>Manganibacter</taxon>
    </lineage>
</organism>
<evidence type="ECO:0000313" key="12">
    <source>
        <dbReference type="Proteomes" id="UP000191905"/>
    </source>
</evidence>
<comment type="similarity">
    <text evidence="8 9">Belongs to the TRAP transporter small permease family.</text>
</comment>
<evidence type="ECO:0000259" key="10">
    <source>
        <dbReference type="Pfam" id="PF04290"/>
    </source>
</evidence>
<comment type="caution">
    <text evidence="11">The sequence shown here is derived from an EMBL/GenBank/DDBJ whole genome shotgun (WGS) entry which is preliminary data.</text>
</comment>
<dbReference type="STRING" id="1873176.BFN67_16655"/>
<dbReference type="PANTHER" id="PTHR35011">
    <property type="entry name" value="2,3-DIKETO-L-GULONATE TRAP TRANSPORTER SMALL PERMEASE PROTEIN YIAM"/>
    <property type="match status" value="1"/>
</dbReference>
<dbReference type="InterPro" id="IPR007387">
    <property type="entry name" value="TRAP_DctQ"/>
</dbReference>
<keyword evidence="6 9" id="KW-1133">Transmembrane helix</keyword>
<dbReference type="AlphaFoldDB" id="A0A1V8RSA0"/>
<dbReference type="GO" id="GO:0005886">
    <property type="term" value="C:plasma membrane"/>
    <property type="evidence" value="ECO:0007669"/>
    <property type="project" value="UniProtKB-SubCell"/>
</dbReference>
<protein>
    <recommendedName>
        <fullName evidence="9">TRAP transporter small permease protein</fullName>
    </recommendedName>
</protein>
<dbReference type="GO" id="GO:0015740">
    <property type="term" value="P:C4-dicarboxylate transport"/>
    <property type="evidence" value="ECO:0007669"/>
    <property type="project" value="TreeGrafter"/>
</dbReference>
<evidence type="ECO:0000256" key="1">
    <source>
        <dbReference type="ARBA" id="ARBA00004429"/>
    </source>
</evidence>
<accession>A0A1V8RSA0</accession>
<dbReference type="SUPFAM" id="SSF75304">
    <property type="entry name" value="Amidase signature (AS) enzymes"/>
    <property type="match status" value="1"/>
</dbReference>
<keyword evidence="4 9" id="KW-0997">Cell inner membrane</keyword>
<sequence length="147" mass="16627">MILEAVTIIALFAMVAGTLISVLDRFLFGFGLPWPEELARFLLIWTSLLSAAIAAKHRAHFRFTFLSDRFGQWWEDLIDIICAAALLLVAWKGVELSILFNMQTSPALNLPMSYIYASVPVSCLLMAYYLARNLIARRRSQSRGTVR</sequence>
<evidence type="ECO:0000256" key="2">
    <source>
        <dbReference type="ARBA" id="ARBA00022448"/>
    </source>
</evidence>
<comment type="subcellular location">
    <subcellularLocation>
        <location evidence="1 9">Cell inner membrane</location>
        <topology evidence="1 9">Multi-pass membrane protein</topology>
    </subcellularLocation>
</comment>
<dbReference type="EMBL" id="MDET01000011">
    <property type="protein sequence ID" value="OQM76070.1"/>
    <property type="molecule type" value="Genomic_DNA"/>
</dbReference>
<gene>
    <name evidence="11" type="ORF">BFN67_16655</name>
</gene>
<evidence type="ECO:0000256" key="4">
    <source>
        <dbReference type="ARBA" id="ARBA00022519"/>
    </source>
</evidence>
<comment type="function">
    <text evidence="9">Part of the tripartite ATP-independent periplasmic (TRAP) transport system.</text>
</comment>
<evidence type="ECO:0000256" key="9">
    <source>
        <dbReference type="RuleBase" id="RU369079"/>
    </source>
</evidence>
<feature type="transmembrane region" description="Helical" evidence="9">
    <location>
        <begin position="76"/>
        <end position="94"/>
    </location>
</feature>
<evidence type="ECO:0000256" key="5">
    <source>
        <dbReference type="ARBA" id="ARBA00022692"/>
    </source>
</evidence>
<keyword evidence="2 9" id="KW-0813">Transport</keyword>
<dbReference type="PANTHER" id="PTHR35011:SF2">
    <property type="entry name" value="2,3-DIKETO-L-GULONATE TRAP TRANSPORTER SMALL PERMEASE PROTEIN YIAM"/>
    <property type="match status" value="1"/>
</dbReference>
<feature type="transmembrane region" description="Helical" evidence="9">
    <location>
        <begin position="38"/>
        <end position="55"/>
    </location>
</feature>
<dbReference type="InterPro" id="IPR036928">
    <property type="entry name" value="AS_sf"/>
</dbReference>
<keyword evidence="12" id="KW-1185">Reference proteome</keyword>
<dbReference type="Pfam" id="PF04290">
    <property type="entry name" value="DctQ"/>
    <property type="match status" value="1"/>
</dbReference>
<name>A0A1V8RSA0_9HYPH</name>
<dbReference type="RefSeq" id="WP_080919256.1">
    <property type="nucleotide sequence ID" value="NZ_MDET01000011.1"/>
</dbReference>
<dbReference type="Proteomes" id="UP000191905">
    <property type="component" value="Unassembled WGS sequence"/>
</dbReference>
<feature type="transmembrane region" description="Helical" evidence="9">
    <location>
        <begin position="7"/>
        <end position="32"/>
    </location>
</feature>
<dbReference type="OrthoDB" id="8449485at2"/>
<keyword evidence="7 9" id="KW-0472">Membrane</keyword>
<proteinExistence type="inferred from homology"/>
<reference evidence="11 12" key="1">
    <citation type="journal article" date="2016" name="Int. J. Syst. Evol. Microbiol.">
        <title>Pseudaminobacter manganicus sp. nov., isolated from sludge of a manganese mine.</title>
        <authorList>
            <person name="Li J."/>
            <person name="Huang J."/>
            <person name="Liao S."/>
            <person name="Wang G."/>
        </authorList>
    </citation>
    <scope>NUCLEOTIDE SEQUENCE [LARGE SCALE GENOMIC DNA]</scope>
    <source>
        <strain evidence="11 12">JH-7</strain>
    </source>
</reference>
<keyword evidence="3" id="KW-1003">Cell membrane</keyword>
<dbReference type="InterPro" id="IPR055348">
    <property type="entry name" value="DctQ"/>
</dbReference>
<evidence type="ECO:0000256" key="8">
    <source>
        <dbReference type="ARBA" id="ARBA00038436"/>
    </source>
</evidence>